<dbReference type="InterPro" id="IPR002634">
    <property type="entry name" value="BolA"/>
</dbReference>
<feature type="compositionally biased region" description="Polar residues" evidence="2">
    <location>
        <begin position="167"/>
        <end position="176"/>
    </location>
</feature>
<evidence type="ECO:0000256" key="1">
    <source>
        <dbReference type="RuleBase" id="RU003860"/>
    </source>
</evidence>
<evidence type="ECO:0000256" key="2">
    <source>
        <dbReference type="SAM" id="MobiDB-lite"/>
    </source>
</evidence>
<dbReference type="GO" id="GO:0051537">
    <property type="term" value="F:2 iron, 2 sulfur cluster binding"/>
    <property type="evidence" value="ECO:0007669"/>
    <property type="project" value="InterPro"/>
</dbReference>
<accession>A0A9P0ZP74</accession>
<evidence type="ECO:0000313" key="4">
    <source>
        <dbReference type="Proteomes" id="UP001152484"/>
    </source>
</evidence>
<gene>
    <name evidence="3" type="ORF">CEURO_LOCUS18574</name>
</gene>
<organism evidence="3 4">
    <name type="scientific">Cuscuta europaea</name>
    <name type="common">European dodder</name>
    <dbReference type="NCBI Taxonomy" id="41803"/>
    <lineage>
        <taxon>Eukaryota</taxon>
        <taxon>Viridiplantae</taxon>
        <taxon>Streptophyta</taxon>
        <taxon>Embryophyta</taxon>
        <taxon>Tracheophyta</taxon>
        <taxon>Spermatophyta</taxon>
        <taxon>Magnoliopsida</taxon>
        <taxon>eudicotyledons</taxon>
        <taxon>Gunneridae</taxon>
        <taxon>Pentapetalae</taxon>
        <taxon>asterids</taxon>
        <taxon>lamiids</taxon>
        <taxon>Solanales</taxon>
        <taxon>Convolvulaceae</taxon>
        <taxon>Cuscuteae</taxon>
        <taxon>Cuscuta</taxon>
        <taxon>Cuscuta subgen. Cuscuta</taxon>
    </lineage>
</organism>
<dbReference type="Gene3D" id="3.30.300.90">
    <property type="entry name" value="BolA-like"/>
    <property type="match status" value="1"/>
</dbReference>
<comment type="caution">
    <text evidence="3">The sequence shown here is derived from an EMBL/GenBank/DDBJ whole genome shotgun (WGS) entry which is preliminary data.</text>
</comment>
<dbReference type="GO" id="GO:0005634">
    <property type="term" value="C:nucleus"/>
    <property type="evidence" value="ECO:0007669"/>
    <property type="project" value="TreeGrafter"/>
</dbReference>
<dbReference type="Pfam" id="PF01722">
    <property type="entry name" value="BolA"/>
    <property type="match status" value="1"/>
</dbReference>
<dbReference type="AlphaFoldDB" id="A0A9P0ZP74"/>
<feature type="region of interest" description="Disordered" evidence="2">
    <location>
        <begin position="72"/>
        <end position="176"/>
    </location>
</feature>
<dbReference type="InterPro" id="IPR045115">
    <property type="entry name" value="BOL2"/>
</dbReference>
<evidence type="ECO:0000313" key="3">
    <source>
        <dbReference type="EMBL" id="CAH9109771.1"/>
    </source>
</evidence>
<comment type="similarity">
    <text evidence="1">Belongs to the BolA/IbaG family.</text>
</comment>
<proteinExistence type="inferred from homology"/>
<sequence>MVVTKEKVESLLTAKLVPSHLAVTDISGGCGASFEVEIVSSKFEGKRLLERHRMVNDALKEVLGDIHALSITKAQKPDSPTPPIKPQQEAQKPDSPKLPINPEREAQKPDSANPPKPQQEAQKPDSPKPPIEPQQEAQKTDSPTPPIKPQREAQKSDSSKPPIEAQQEAQKTDSPQ</sequence>
<protein>
    <submittedName>
        <fullName evidence="3">Uncharacterized protein</fullName>
    </submittedName>
</protein>
<dbReference type="SUPFAM" id="SSF82657">
    <property type="entry name" value="BolA-like"/>
    <property type="match status" value="1"/>
</dbReference>
<reference evidence="3" key="1">
    <citation type="submission" date="2022-07" db="EMBL/GenBank/DDBJ databases">
        <authorList>
            <person name="Macas J."/>
            <person name="Novak P."/>
            <person name="Neumann P."/>
        </authorList>
    </citation>
    <scope>NUCLEOTIDE SEQUENCE</scope>
</reference>
<dbReference type="OrthoDB" id="4983at2759"/>
<feature type="compositionally biased region" description="Basic and acidic residues" evidence="2">
    <location>
        <begin position="149"/>
        <end position="158"/>
    </location>
</feature>
<dbReference type="PANTHER" id="PTHR12735:SF27">
    <property type="entry name" value="BOLA-LIKE PROTEIN 2"/>
    <property type="match status" value="1"/>
</dbReference>
<dbReference type="GO" id="GO:0051604">
    <property type="term" value="P:protein maturation"/>
    <property type="evidence" value="ECO:0007669"/>
    <property type="project" value="InterPro"/>
</dbReference>
<dbReference type="InterPro" id="IPR036065">
    <property type="entry name" value="BolA-like_sf"/>
</dbReference>
<dbReference type="GO" id="GO:0005829">
    <property type="term" value="C:cytosol"/>
    <property type="evidence" value="ECO:0007669"/>
    <property type="project" value="TreeGrafter"/>
</dbReference>
<dbReference type="EMBL" id="CAMAPE010000053">
    <property type="protein sequence ID" value="CAH9109771.1"/>
    <property type="molecule type" value="Genomic_DNA"/>
</dbReference>
<keyword evidence="4" id="KW-1185">Reference proteome</keyword>
<dbReference type="Proteomes" id="UP001152484">
    <property type="component" value="Unassembled WGS sequence"/>
</dbReference>
<dbReference type="GO" id="GO:0006879">
    <property type="term" value="P:intracellular iron ion homeostasis"/>
    <property type="evidence" value="ECO:0007669"/>
    <property type="project" value="InterPro"/>
</dbReference>
<dbReference type="PANTHER" id="PTHR12735">
    <property type="entry name" value="BOLA-LIKE PROTEIN-RELATED"/>
    <property type="match status" value="1"/>
</dbReference>
<name>A0A9P0ZP74_CUSEU</name>